<sequence>MLPTKNVARWVKVQRARGTRPDPRSVDEACTYLENARIWRDYLYPAHVPILVLGLRKGEVLGLTWSDVNLDTGEPHIRHQLQRVRRRPLHTDTAKTEASEAVCRCRTSV</sequence>
<dbReference type="InterPro" id="IPR011010">
    <property type="entry name" value="DNA_brk_join_enz"/>
</dbReference>
<dbReference type="Proteomes" id="UP000646776">
    <property type="component" value="Unassembled WGS sequence"/>
</dbReference>
<dbReference type="AlphaFoldDB" id="A0A918M128"/>
<comment type="caution">
    <text evidence="2">The sequence shown here is derived from an EMBL/GenBank/DDBJ whole genome shotgun (WGS) entry which is preliminary data.</text>
</comment>
<dbReference type="GO" id="GO:0015074">
    <property type="term" value="P:DNA integration"/>
    <property type="evidence" value="ECO:0007669"/>
    <property type="project" value="InterPro"/>
</dbReference>
<keyword evidence="3" id="KW-1185">Reference proteome</keyword>
<dbReference type="SUPFAM" id="SSF56349">
    <property type="entry name" value="DNA breaking-rejoining enzymes"/>
    <property type="match status" value="1"/>
</dbReference>
<organism evidence="2 3">
    <name type="scientific">Streptomyces phaeofaciens</name>
    <dbReference type="NCBI Taxonomy" id="68254"/>
    <lineage>
        <taxon>Bacteria</taxon>
        <taxon>Bacillati</taxon>
        <taxon>Actinomycetota</taxon>
        <taxon>Actinomycetes</taxon>
        <taxon>Kitasatosporales</taxon>
        <taxon>Streptomycetaceae</taxon>
        <taxon>Streptomyces</taxon>
    </lineage>
</organism>
<evidence type="ECO:0000256" key="1">
    <source>
        <dbReference type="ARBA" id="ARBA00023172"/>
    </source>
</evidence>
<keyword evidence="1" id="KW-0233">DNA recombination</keyword>
<proteinExistence type="predicted"/>
<dbReference type="GO" id="GO:0003677">
    <property type="term" value="F:DNA binding"/>
    <property type="evidence" value="ECO:0007669"/>
    <property type="project" value="InterPro"/>
</dbReference>
<dbReference type="Gene3D" id="1.10.443.10">
    <property type="entry name" value="Intergrase catalytic core"/>
    <property type="match status" value="1"/>
</dbReference>
<dbReference type="EMBL" id="BMSA01000038">
    <property type="protein sequence ID" value="GGT91087.1"/>
    <property type="molecule type" value="Genomic_DNA"/>
</dbReference>
<evidence type="ECO:0008006" key="4">
    <source>
        <dbReference type="Google" id="ProtNLM"/>
    </source>
</evidence>
<reference evidence="2" key="2">
    <citation type="submission" date="2020-09" db="EMBL/GenBank/DDBJ databases">
        <authorList>
            <person name="Sun Q."/>
            <person name="Ohkuma M."/>
        </authorList>
    </citation>
    <scope>NUCLEOTIDE SEQUENCE</scope>
    <source>
        <strain evidence="2">JCM 4125</strain>
    </source>
</reference>
<evidence type="ECO:0000313" key="2">
    <source>
        <dbReference type="EMBL" id="GGT91087.1"/>
    </source>
</evidence>
<protein>
    <recommendedName>
        <fullName evidence="4">Integrase</fullName>
    </recommendedName>
</protein>
<evidence type="ECO:0000313" key="3">
    <source>
        <dbReference type="Proteomes" id="UP000646776"/>
    </source>
</evidence>
<accession>A0A918M128</accession>
<reference evidence="2" key="1">
    <citation type="journal article" date="2014" name="Int. J. Syst. Evol. Microbiol.">
        <title>Complete genome sequence of Corynebacterium casei LMG S-19264T (=DSM 44701T), isolated from a smear-ripened cheese.</title>
        <authorList>
            <consortium name="US DOE Joint Genome Institute (JGI-PGF)"/>
            <person name="Walter F."/>
            <person name="Albersmeier A."/>
            <person name="Kalinowski J."/>
            <person name="Ruckert C."/>
        </authorList>
    </citation>
    <scope>NUCLEOTIDE SEQUENCE</scope>
    <source>
        <strain evidence="2">JCM 4125</strain>
    </source>
</reference>
<gene>
    <name evidence="2" type="ORF">GCM10010226_81510</name>
</gene>
<dbReference type="GO" id="GO:0006310">
    <property type="term" value="P:DNA recombination"/>
    <property type="evidence" value="ECO:0007669"/>
    <property type="project" value="UniProtKB-KW"/>
</dbReference>
<dbReference type="InterPro" id="IPR013762">
    <property type="entry name" value="Integrase-like_cat_sf"/>
</dbReference>
<name>A0A918M128_9ACTN</name>